<comment type="similarity">
    <text evidence="1">Belongs to the isochorismatase family.</text>
</comment>
<dbReference type="OrthoDB" id="167809at2759"/>
<accession>A0A9W7ANI1</accession>
<dbReference type="CDD" id="cd00431">
    <property type="entry name" value="cysteine_hydrolases"/>
    <property type="match status" value="1"/>
</dbReference>
<evidence type="ECO:0000313" key="6">
    <source>
        <dbReference type="Proteomes" id="UP001165082"/>
    </source>
</evidence>
<protein>
    <recommendedName>
        <fullName evidence="4">Isochorismatase-like domain-containing protein</fullName>
    </recommendedName>
</protein>
<evidence type="ECO:0000256" key="2">
    <source>
        <dbReference type="ARBA" id="ARBA00022801"/>
    </source>
</evidence>
<dbReference type="EMBL" id="BRXZ01001484">
    <property type="protein sequence ID" value="GMH72293.1"/>
    <property type="molecule type" value="Genomic_DNA"/>
</dbReference>
<dbReference type="Pfam" id="PF00857">
    <property type="entry name" value="Isochorismatase"/>
    <property type="match status" value="1"/>
</dbReference>
<evidence type="ECO:0000256" key="1">
    <source>
        <dbReference type="ARBA" id="ARBA00006336"/>
    </source>
</evidence>
<dbReference type="GO" id="GO:0016787">
    <property type="term" value="F:hydrolase activity"/>
    <property type="evidence" value="ECO:0007669"/>
    <property type="project" value="UniProtKB-KW"/>
</dbReference>
<evidence type="ECO:0000259" key="4">
    <source>
        <dbReference type="Pfam" id="PF00857"/>
    </source>
</evidence>
<dbReference type="Gene3D" id="3.40.50.850">
    <property type="entry name" value="Isochorismatase-like"/>
    <property type="match status" value="1"/>
</dbReference>
<reference evidence="5" key="1">
    <citation type="submission" date="2022-07" db="EMBL/GenBank/DDBJ databases">
        <title>Genome analysis of Parmales, a sister group of diatoms, reveals the evolutionary specialization of diatoms from phago-mixotrophs to photoautotrophs.</title>
        <authorList>
            <person name="Ban H."/>
            <person name="Sato S."/>
            <person name="Yoshikawa S."/>
            <person name="Kazumasa Y."/>
            <person name="Nakamura Y."/>
            <person name="Ichinomiya M."/>
            <person name="Saitoh K."/>
            <person name="Sato N."/>
            <person name="Blanc-Mathieu R."/>
            <person name="Endo H."/>
            <person name="Kuwata A."/>
            <person name="Ogata H."/>
        </authorList>
    </citation>
    <scope>NUCLEOTIDE SEQUENCE</scope>
</reference>
<evidence type="ECO:0000256" key="3">
    <source>
        <dbReference type="SAM" id="MobiDB-lite"/>
    </source>
</evidence>
<dbReference type="PANTHER" id="PTHR43540">
    <property type="entry name" value="PEROXYUREIDOACRYLATE/UREIDOACRYLATE AMIDOHYDROLASE-RELATED"/>
    <property type="match status" value="1"/>
</dbReference>
<feature type="region of interest" description="Disordered" evidence="3">
    <location>
        <begin position="102"/>
        <end position="128"/>
    </location>
</feature>
<dbReference type="InterPro" id="IPR036380">
    <property type="entry name" value="Isochorismatase-like_sf"/>
</dbReference>
<dbReference type="InterPro" id="IPR050272">
    <property type="entry name" value="Isochorismatase-like_hydrls"/>
</dbReference>
<dbReference type="PANTHER" id="PTHR43540:SF16">
    <property type="entry name" value="ISOCHORISMATASE-LIKE DOMAIN-CONTAINING PROTEIN"/>
    <property type="match status" value="1"/>
</dbReference>
<proteinExistence type="inferred from homology"/>
<dbReference type="AlphaFoldDB" id="A0A9W7ANI1"/>
<dbReference type="SUPFAM" id="SSF52499">
    <property type="entry name" value="Isochorismatase-like hydrolases"/>
    <property type="match status" value="1"/>
</dbReference>
<feature type="region of interest" description="Disordered" evidence="3">
    <location>
        <begin position="1"/>
        <end position="52"/>
    </location>
</feature>
<dbReference type="InterPro" id="IPR000868">
    <property type="entry name" value="Isochorismatase-like_dom"/>
</dbReference>
<gene>
    <name evidence="5" type="ORF">TrRE_jg6198</name>
</gene>
<sequence>MTQHYRAQYESRSARVAPVDRERDVERERAAHLQADARRRASTGTIAGAGPSRAAQQAAAGVTAASQAQQLPLTTQLTLAQKTVTSASLQAASAAKPNATATIASVPPPRTNAAASTSATTPAARSGTDSQLNQANIAAVMQGAGPPTPSAATALEMTPLTRTSTFSLFSTSSDTAVVCIEYQNEFTTPGGKLHDAVAPCMSSTGMMKKTLSVLKAARESGAKIEGKAFEAGTWGAEICDEMTPQPGDIVVGGKTGLCGFASTNLDMVLRQNDVKNVALCGFLCNCCIESTMRTAYELGYNVKTLTDCVAATSAEARVSAVEHNFGMFSTTMKAEEFIKEMRDRAEVK</sequence>
<feature type="compositionally biased region" description="Basic and acidic residues" evidence="3">
    <location>
        <begin position="7"/>
        <end position="39"/>
    </location>
</feature>
<feature type="domain" description="Isochorismatase-like" evidence="4">
    <location>
        <begin position="175"/>
        <end position="336"/>
    </location>
</feature>
<comment type="caution">
    <text evidence="5">The sequence shown here is derived from an EMBL/GenBank/DDBJ whole genome shotgun (WGS) entry which is preliminary data.</text>
</comment>
<name>A0A9W7ANI1_9STRA</name>
<keyword evidence="6" id="KW-1185">Reference proteome</keyword>
<dbReference type="Proteomes" id="UP001165082">
    <property type="component" value="Unassembled WGS sequence"/>
</dbReference>
<keyword evidence="2" id="KW-0378">Hydrolase</keyword>
<feature type="compositionally biased region" description="Low complexity" evidence="3">
    <location>
        <begin position="102"/>
        <end position="126"/>
    </location>
</feature>
<organism evidence="5 6">
    <name type="scientific">Triparma retinervis</name>
    <dbReference type="NCBI Taxonomy" id="2557542"/>
    <lineage>
        <taxon>Eukaryota</taxon>
        <taxon>Sar</taxon>
        <taxon>Stramenopiles</taxon>
        <taxon>Ochrophyta</taxon>
        <taxon>Bolidophyceae</taxon>
        <taxon>Parmales</taxon>
        <taxon>Triparmaceae</taxon>
        <taxon>Triparma</taxon>
    </lineage>
</organism>
<evidence type="ECO:0000313" key="5">
    <source>
        <dbReference type="EMBL" id="GMH72293.1"/>
    </source>
</evidence>